<feature type="domain" description="TonB-dependent receptor plug" evidence="9">
    <location>
        <begin position="119"/>
        <end position="235"/>
    </location>
</feature>
<dbReference type="InterPro" id="IPR037066">
    <property type="entry name" value="Plug_dom_sf"/>
</dbReference>
<comment type="subcellular location">
    <subcellularLocation>
        <location evidence="1 8">Cell outer membrane</location>
        <topology evidence="1 8">Multi-pass membrane protein</topology>
    </subcellularLocation>
</comment>
<keyword evidence="5" id="KW-0732">Signal</keyword>
<keyword evidence="2 8" id="KW-0813">Transport</keyword>
<dbReference type="Gene3D" id="2.60.40.1120">
    <property type="entry name" value="Carboxypeptidase-like, regulatory domain"/>
    <property type="match status" value="1"/>
</dbReference>
<keyword evidence="6 8" id="KW-0472">Membrane</keyword>
<dbReference type="Pfam" id="PF13715">
    <property type="entry name" value="CarbopepD_reg_2"/>
    <property type="match status" value="1"/>
</dbReference>
<evidence type="ECO:0000256" key="3">
    <source>
        <dbReference type="ARBA" id="ARBA00022452"/>
    </source>
</evidence>
<dbReference type="Gene3D" id="2.170.130.10">
    <property type="entry name" value="TonB-dependent receptor, plug domain"/>
    <property type="match status" value="1"/>
</dbReference>
<dbReference type="InterPro" id="IPR008969">
    <property type="entry name" value="CarboxyPept-like_regulatory"/>
</dbReference>
<accession>A0AA37Q8H2</accession>
<dbReference type="Pfam" id="PF07715">
    <property type="entry name" value="Plug"/>
    <property type="match status" value="1"/>
</dbReference>
<evidence type="ECO:0000256" key="4">
    <source>
        <dbReference type="ARBA" id="ARBA00022692"/>
    </source>
</evidence>
<proteinExistence type="inferred from homology"/>
<dbReference type="AlphaFoldDB" id="A0AA37Q8H2"/>
<dbReference type="SUPFAM" id="SSF56935">
    <property type="entry name" value="Porins"/>
    <property type="match status" value="1"/>
</dbReference>
<comment type="caution">
    <text evidence="10">The sequence shown here is derived from an EMBL/GenBank/DDBJ whole genome shotgun (WGS) entry which is preliminary data.</text>
</comment>
<dbReference type="PANTHER" id="PTHR30069:SF29">
    <property type="entry name" value="HEMOGLOBIN AND HEMOGLOBIN-HAPTOGLOBIN-BINDING PROTEIN 1-RELATED"/>
    <property type="match status" value="1"/>
</dbReference>
<dbReference type="InterPro" id="IPR036942">
    <property type="entry name" value="Beta-barrel_TonB_sf"/>
</dbReference>
<dbReference type="InterPro" id="IPR039426">
    <property type="entry name" value="TonB-dep_rcpt-like"/>
</dbReference>
<comment type="similarity">
    <text evidence="8">Belongs to the TonB-dependent receptor family.</text>
</comment>
<dbReference type="GO" id="GO:0009279">
    <property type="term" value="C:cell outer membrane"/>
    <property type="evidence" value="ECO:0007669"/>
    <property type="project" value="UniProtKB-SubCell"/>
</dbReference>
<dbReference type="PROSITE" id="PS52016">
    <property type="entry name" value="TONB_DEPENDENT_REC_3"/>
    <property type="match status" value="1"/>
</dbReference>
<dbReference type="EMBL" id="BRXS01000005">
    <property type="protein sequence ID" value="GLC26632.1"/>
    <property type="molecule type" value="Genomic_DNA"/>
</dbReference>
<evidence type="ECO:0000256" key="5">
    <source>
        <dbReference type="ARBA" id="ARBA00022729"/>
    </source>
</evidence>
<evidence type="ECO:0000313" key="11">
    <source>
        <dbReference type="Proteomes" id="UP001161325"/>
    </source>
</evidence>
<name>A0AA37Q8H2_9BACT</name>
<dbReference type="GO" id="GO:0015344">
    <property type="term" value="F:siderophore uptake transmembrane transporter activity"/>
    <property type="evidence" value="ECO:0007669"/>
    <property type="project" value="TreeGrafter"/>
</dbReference>
<evidence type="ECO:0000256" key="6">
    <source>
        <dbReference type="ARBA" id="ARBA00023136"/>
    </source>
</evidence>
<dbReference type="SUPFAM" id="SSF49464">
    <property type="entry name" value="Carboxypeptidase regulatory domain-like"/>
    <property type="match status" value="1"/>
</dbReference>
<keyword evidence="3 8" id="KW-1134">Transmembrane beta strand</keyword>
<dbReference type="InterPro" id="IPR012910">
    <property type="entry name" value="Plug_dom"/>
</dbReference>
<dbReference type="GO" id="GO:0044718">
    <property type="term" value="P:siderophore transmembrane transport"/>
    <property type="evidence" value="ECO:0007669"/>
    <property type="project" value="TreeGrafter"/>
</dbReference>
<organism evidence="10 11">
    <name type="scientific">Roseisolibacter agri</name>
    <dbReference type="NCBI Taxonomy" id="2014610"/>
    <lineage>
        <taxon>Bacteria</taxon>
        <taxon>Pseudomonadati</taxon>
        <taxon>Gemmatimonadota</taxon>
        <taxon>Gemmatimonadia</taxon>
        <taxon>Gemmatimonadales</taxon>
        <taxon>Gemmatimonadaceae</taxon>
        <taxon>Roseisolibacter</taxon>
    </lineage>
</organism>
<protein>
    <submittedName>
        <fullName evidence="10">SusC/RagA family TonB-linked outer membrane protein</fullName>
    </submittedName>
</protein>
<keyword evidence="7 8" id="KW-0998">Cell outer membrane</keyword>
<dbReference type="Proteomes" id="UP001161325">
    <property type="component" value="Unassembled WGS sequence"/>
</dbReference>
<evidence type="ECO:0000256" key="2">
    <source>
        <dbReference type="ARBA" id="ARBA00022448"/>
    </source>
</evidence>
<keyword evidence="11" id="KW-1185">Reference proteome</keyword>
<evidence type="ECO:0000313" key="10">
    <source>
        <dbReference type="EMBL" id="GLC26632.1"/>
    </source>
</evidence>
<dbReference type="PANTHER" id="PTHR30069">
    <property type="entry name" value="TONB-DEPENDENT OUTER MEMBRANE RECEPTOR"/>
    <property type="match status" value="1"/>
</dbReference>
<evidence type="ECO:0000256" key="7">
    <source>
        <dbReference type="ARBA" id="ARBA00023237"/>
    </source>
</evidence>
<sequence>MAALVALAVPAAARAQLTITGRVTDDGGRPVAGAQVGVPGTAIGVLAGDDGSYRLVVRDPRGPTALLVRYVGYRPGRATIAQTSGTATQDFALVRDVLQLSQIVTTGTRTETERAQLGATLATVQGEQLASAATPQLDVALSGKVAGALVQQNSGTPGGGTSVRIRGLSTISRSAEPLYIVDGVIVDNSSRQLVDLGGYTTNRLADLDPNDIERVEIVKGAAAAALYGSRANDGVVQIFTKRGRSGALRTTFRQTYGTDEVEHFVDVNRAPVNLAGQPVTRYDYQNDIFRTARSYNTSLNLSGGDDRTQFYLAGSLQDQQGVIRATDYRRQNVRLNLDRQLNPWLKLNTSTSYITSNSDLTPNGGIVAQYGVLTNFLFMSNDRNLYPDAVTGQYPLGQSAANPLDVIANWKAPQAVNRYVGGLQLQATPRSDVTVDYRFGYDAYTENASIFIPRGTTAIAFPTGVATDANNRARLLNSDLDVSWRARPATWLQVTPSVGMNWQQQRFDVLVSRAEDLVPSTGTLQGSRQFATQARDDRRTLGFYGQAQVGVSELLFVTAALRSDASSAFGADERTQYFPKLGASFDVSGTQWWKDLAGSAVSRLRLRAAFGYSGGQPAESFARFSNYVFEPAGTVSGIANSTTLGNEGLKPERQQELELGADVELLRGRLGVEATWFDKTTSDLILPRAVRPSTGFQDQLANVGELRNRGLELLVRTVNLDGPRLGWNTSLTLTTSDPEVTRLSTGGAFFIPGSFNIIRVATEPGDGSAPGHFFGTTYVRNAEGQILDAAGRPIEDASGRIVGIPAIGPRQVIGNPNPKAFFSLANDFTVGKRLTFRAQLDGVRGVDVFNFDRRLLETPAFGSGAEYARELTGEVPRGYFAARRGIFEEYVEKGDFVKLRELSVSYTLGAGLLRRVGARSAQGATLTLAGRNLKTWTDYTGWDPETNAGAQSTLVRGFAFATTPIPRNVTAAVTVNF</sequence>
<evidence type="ECO:0000256" key="8">
    <source>
        <dbReference type="PROSITE-ProRule" id="PRU01360"/>
    </source>
</evidence>
<evidence type="ECO:0000256" key="1">
    <source>
        <dbReference type="ARBA" id="ARBA00004571"/>
    </source>
</evidence>
<gene>
    <name evidence="10" type="ORF">rosag_31450</name>
</gene>
<evidence type="ECO:0000259" key="9">
    <source>
        <dbReference type="Pfam" id="PF07715"/>
    </source>
</evidence>
<keyword evidence="4 8" id="KW-0812">Transmembrane</keyword>
<reference evidence="10" key="1">
    <citation type="submission" date="2022-08" db="EMBL/GenBank/DDBJ databases">
        <title>Draft genome sequencing of Roseisolibacter agri AW1220.</title>
        <authorList>
            <person name="Tobiishi Y."/>
            <person name="Tonouchi A."/>
        </authorList>
    </citation>
    <scope>NUCLEOTIDE SEQUENCE</scope>
    <source>
        <strain evidence="10">AW1220</strain>
    </source>
</reference>
<dbReference type="Gene3D" id="2.40.170.20">
    <property type="entry name" value="TonB-dependent receptor, beta-barrel domain"/>
    <property type="match status" value="1"/>
</dbReference>